<proteinExistence type="predicted"/>
<protein>
    <submittedName>
        <fullName evidence="1">Uncharacterized protein</fullName>
    </submittedName>
</protein>
<sequence>LPVWVEESVRRVVLHLPTSFLGQSDWHRIALRLGAIPP</sequence>
<dbReference type="EMBL" id="BARS01031911">
    <property type="protein sequence ID" value="GAG23511.1"/>
    <property type="molecule type" value="Genomic_DNA"/>
</dbReference>
<name>X0XEZ8_9ZZZZ</name>
<gene>
    <name evidence="1" type="ORF">S01H1_49594</name>
</gene>
<dbReference type="AlphaFoldDB" id="X0XEZ8"/>
<organism evidence="1">
    <name type="scientific">marine sediment metagenome</name>
    <dbReference type="NCBI Taxonomy" id="412755"/>
    <lineage>
        <taxon>unclassified sequences</taxon>
        <taxon>metagenomes</taxon>
        <taxon>ecological metagenomes</taxon>
    </lineage>
</organism>
<feature type="non-terminal residue" evidence="1">
    <location>
        <position position="1"/>
    </location>
</feature>
<accession>X0XEZ8</accession>
<reference evidence="1" key="1">
    <citation type="journal article" date="2014" name="Front. Microbiol.">
        <title>High frequency of phylogenetically diverse reductive dehalogenase-homologous genes in deep subseafloor sedimentary metagenomes.</title>
        <authorList>
            <person name="Kawai M."/>
            <person name="Futagami T."/>
            <person name="Toyoda A."/>
            <person name="Takaki Y."/>
            <person name="Nishi S."/>
            <person name="Hori S."/>
            <person name="Arai W."/>
            <person name="Tsubouchi T."/>
            <person name="Morono Y."/>
            <person name="Uchiyama I."/>
            <person name="Ito T."/>
            <person name="Fujiyama A."/>
            <person name="Inagaki F."/>
            <person name="Takami H."/>
        </authorList>
    </citation>
    <scope>NUCLEOTIDE SEQUENCE</scope>
    <source>
        <strain evidence="1">Expedition CK06-06</strain>
    </source>
</reference>
<comment type="caution">
    <text evidence="1">The sequence shown here is derived from an EMBL/GenBank/DDBJ whole genome shotgun (WGS) entry which is preliminary data.</text>
</comment>
<evidence type="ECO:0000313" key="1">
    <source>
        <dbReference type="EMBL" id="GAG23511.1"/>
    </source>
</evidence>